<protein>
    <submittedName>
        <fullName evidence="1">15103_t:CDS:1</fullName>
    </submittedName>
</protein>
<name>A0ACA9R472_9GLOM</name>
<accession>A0ACA9R472</accession>
<dbReference type="EMBL" id="CAJVPU010060068">
    <property type="protein sequence ID" value="CAG8776376.1"/>
    <property type="molecule type" value="Genomic_DNA"/>
</dbReference>
<reference evidence="1" key="1">
    <citation type="submission" date="2021-06" db="EMBL/GenBank/DDBJ databases">
        <authorList>
            <person name="Kallberg Y."/>
            <person name="Tangrot J."/>
            <person name="Rosling A."/>
        </authorList>
    </citation>
    <scope>NUCLEOTIDE SEQUENCE</scope>
    <source>
        <strain evidence="1">IL203A</strain>
    </source>
</reference>
<feature type="non-terminal residue" evidence="1">
    <location>
        <position position="72"/>
    </location>
</feature>
<evidence type="ECO:0000313" key="1">
    <source>
        <dbReference type="EMBL" id="CAG8776376.1"/>
    </source>
</evidence>
<organism evidence="1 2">
    <name type="scientific">Dentiscutata heterogama</name>
    <dbReference type="NCBI Taxonomy" id="1316150"/>
    <lineage>
        <taxon>Eukaryota</taxon>
        <taxon>Fungi</taxon>
        <taxon>Fungi incertae sedis</taxon>
        <taxon>Mucoromycota</taxon>
        <taxon>Glomeromycotina</taxon>
        <taxon>Glomeromycetes</taxon>
        <taxon>Diversisporales</taxon>
        <taxon>Gigasporaceae</taxon>
        <taxon>Dentiscutata</taxon>
    </lineage>
</organism>
<evidence type="ECO:0000313" key="2">
    <source>
        <dbReference type="Proteomes" id="UP000789702"/>
    </source>
</evidence>
<keyword evidence="2" id="KW-1185">Reference proteome</keyword>
<sequence>MEKILKWSIENSDPSAVPQQPATQEKNKLDPEIIDLILGKSDAVRIREAVEAVSNPETSFDDKKIALDNLEM</sequence>
<dbReference type="Proteomes" id="UP000789702">
    <property type="component" value="Unassembled WGS sequence"/>
</dbReference>
<proteinExistence type="predicted"/>
<comment type="caution">
    <text evidence="1">The sequence shown here is derived from an EMBL/GenBank/DDBJ whole genome shotgun (WGS) entry which is preliminary data.</text>
</comment>
<gene>
    <name evidence="1" type="ORF">DHETER_LOCUS16142</name>
</gene>